<feature type="compositionally biased region" description="Basic and acidic residues" evidence="4">
    <location>
        <begin position="781"/>
        <end position="790"/>
    </location>
</feature>
<dbReference type="InterPro" id="IPR038765">
    <property type="entry name" value="Papain-like_cys_pep_sf"/>
</dbReference>
<dbReference type="Pfam" id="PF00443">
    <property type="entry name" value="UCH"/>
    <property type="match status" value="1"/>
</dbReference>
<keyword evidence="3" id="KW-0862">Zinc</keyword>
<organism evidence="6 7">
    <name type="scientific">Arabidopsis thaliana</name>
    <name type="common">Mouse-ear cress</name>
    <dbReference type="NCBI Taxonomy" id="3702"/>
    <lineage>
        <taxon>Eukaryota</taxon>
        <taxon>Viridiplantae</taxon>
        <taxon>Streptophyta</taxon>
        <taxon>Embryophyta</taxon>
        <taxon>Tracheophyta</taxon>
        <taxon>Spermatophyta</taxon>
        <taxon>Magnoliopsida</taxon>
        <taxon>eudicotyledons</taxon>
        <taxon>Gunneridae</taxon>
        <taxon>Pentapetalae</taxon>
        <taxon>rosids</taxon>
        <taxon>malvids</taxon>
        <taxon>Brassicales</taxon>
        <taxon>Brassicaceae</taxon>
        <taxon>Camelineae</taxon>
        <taxon>Arabidopsis</taxon>
    </lineage>
</organism>
<evidence type="ECO:0000313" key="6">
    <source>
        <dbReference type="EMBL" id="OAP19442.1"/>
    </source>
</evidence>
<dbReference type="Pfam" id="PF04781">
    <property type="entry name" value="DUF627"/>
    <property type="match status" value="1"/>
</dbReference>
<accession>A0A178WQL9</accession>
<feature type="region of interest" description="Disordered" evidence="4">
    <location>
        <begin position="1208"/>
        <end position="1233"/>
    </location>
</feature>
<dbReference type="PROSITE" id="PS50157">
    <property type="entry name" value="ZINC_FINGER_C2H2_2"/>
    <property type="match status" value="1"/>
</dbReference>
<dbReference type="ExpressionAtlas" id="A0A178WQL9">
    <property type="expression patterns" value="baseline and differential"/>
</dbReference>
<feature type="compositionally biased region" description="Basic and acidic residues" evidence="4">
    <location>
        <begin position="1272"/>
        <end position="1320"/>
    </location>
</feature>
<dbReference type="InterPro" id="IPR006865">
    <property type="entry name" value="DUF629"/>
</dbReference>
<keyword evidence="3" id="KW-0863">Zinc-finger</keyword>
<reference evidence="7" key="1">
    <citation type="journal article" date="2016" name="Proc. Natl. Acad. Sci. U.S.A.">
        <title>Chromosome-level assembly of Arabidopsis thaliana Ler reveals the extent of translocation and inversion polymorphisms.</title>
        <authorList>
            <person name="Zapata L."/>
            <person name="Ding J."/>
            <person name="Willing E.M."/>
            <person name="Hartwig B."/>
            <person name="Bezdan D."/>
            <person name="Jiao W.B."/>
            <person name="Patel V."/>
            <person name="Velikkakam James G."/>
            <person name="Koornneef M."/>
            <person name="Ossowski S."/>
            <person name="Schneeberger K."/>
        </authorList>
    </citation>
    <scope>NUCLEOTIDE SEQUENCE [LARGE SCALE GENOMIC DNA]</scope>
    <source>
        <strain evidence="7">cv. Landsberg erecta</strain>
    </source>
</reference>
<dbReference type="PANTHER" id="PTHR22975">
    <property type="entry name" value="UBIQUITIN SPECIFIC PROTEINASE"/>
    <property type="match status" value="1"/>
</dbReference>
<proteinExistence type="predicted"/>
<sequence>MKSSPRKLAQRYYEQGDHIKALEVIEDSILKIGGKLKLPSDLCFLQGHIFMALARKTENSDLKFAFFLASVECYLEDYLLQAFAAVSLFHLGERLGSTLYYKKAVKIAKRSLSVMSFDPSKSDQQKTKRTLEDIVETTGSRIIHGLTVKSSEQKLKESQEIRIKIRSDSHTIAAKRLRLYWAGMSAERKRNFMKVSTVELRSYVERVYGREGLDALEQVLDSARINRKWKFWMCRTCSQTFFYPKKFKNHLEQVHDAKYKPVREDLAQSVNDVWAGMISVADWEPVDALAAAEMIKNRLEFVKEFVYVNGWSKDWPLAADEERRKLLKEIRLLLVLLLERKILSCSIRDWMMRFPVKHLIAQFEVSENTITTECRLVETPQSICFLECDELNQILDLLKRIKCERDDGTELISMATDSLWRRTQVKEKIDIDHECSLMLLDKRLLRGKIASFDDEGSIDVCDHNVHYAKTHPQGDDIITWLLDDYSLIDKSFGFPRSIGAHNLDIRMAVLRAIHFTRRTLATRYAKKWQILCYDECLNDARNLCIQEDESRMNVPEDQRNIYASLLCDSCEEQLTIDTEDPLFTELYLCAVRDVLEGASHPTFDFTNAEDCLELIHGLINISDDIVLKSIDLLKSVVTSKVLLADSKILLVENSRIHLLNDLIRLSVFDYRSYILPLLKRFLREELEGIVDMDAKAKLAALEEELLTEEKKRKEKKSGPKKKKHRSNKRTSASKSSHLDQDDPQESSINLEPGVSLLKMVDEDSIEPEERGRQETSSNTNNHEEAIKDLKNMPTKDSLSEDATRYRSALDMTLKALLNIKVLQEDLVHNRQPFHGNLEEQVPYALQNLFSAIVSEQIAEEGLYSYLLSNLLASLEGVHSMSSDAADVVVAILEFFHCWKSPERESLVTRLFTLAEYERMSCKKCKRKPNYPEQSSYGIVMAANSIRNLKCAFGNIKFEDILKMGRMKDGMICDVKTGGCGDINFVHHTISRCPPIFTIVLEWVKNETEKDISETTKALDWEIDISRVYEGLEESNIKYRLVSMIGCVVEGEYICMAYKKNRWVSLRHEALAEEVVGNWNNVVRFCGERKVRPEILFYEAFQWPNKWQKLNPFYPVFLAELKTVRSTMSQTMEEYQSNESEDKRSWIWSKAVSVGKKVLTAGVVVSSAPLLVPSLFVASTLAFLSSVPFCLFLANYACTQKVMSTLLPDTEETGGVGKEDDDESGFDEYSKIGHGEGAAGVGEAALFRGKEEPIPIQVKEDEEMAKESTSLLEKIRDEGRTDKETSERTLQDDKKSGNAKSEEVQEQPEKREAPETRREGETGATKIETSTGKDDEETSSNEPIDQASGAQGTGEEKRKNTTKKKKKTGRAEASVKMSRICMVLNLQVYSEEQLWETMETLRKVVGYSVARSATCAEELKALYVFTGVVEPPRSSLNQDTYDIAHLTIRLRFLMSVIGIN</sequence>
<dbReference type="InterPro" id="IPR001394">
    <property type="entry name" value="Peptidase_C19_UCH"/>
</dbReference>
<feature type="region of interest" description="Disordered" evidence="4">
    <location>
        <begin position="708"/>
        <end position="799"/>
    </location>
</feature>
<protein>
    <recommendedName>
        <fullName evidence="5">C2H2-type domain-containing protein</fullName>
    </recommendedName>
</protein>
<evidence type="ECO:0000256" key="4">
    <source>
        <dbReference type="SAM" id="MobiDB-lite"/>
    </source>
</evidence>
<dbReference type="PANTHER" id="PTHR22975:SF20">
    <property type="entry name" value="UBIQUITIN CARBOXYL-TERMINAL HYDROLASE-RELATED PROTEIN-RELATED"/>
    <property type="match status" value="1"/>
</dbReference>
<comment type="caution">
    <text evidence="6">The sequence shown here is derived from an EMBL/GenBank/DDBJ whole genome shotgun (WGS) entry which is preliminary data.</text>
</comment>
<dbReference type="InterPro" id="IPR006866">
    <property type="entry name" value="DUF627_N"/>
</dbReference>
<evidence type="ECO:0000256" key="1">
    <source>
        <dbReference type="ARBA" id="ARBA00022786"/>
    </source>
</evidence>
<feature type="compositionally biased region" description="Basic residues" evidence="4">
    <location>
        <begin position="712"/>
        <end position="728"/>
    </location>
</feature>
<dbReference type="GO" id="GO:0008270">
    <property type="term" value="F:zinc ion binding"/>
    <property type="evidence" value="ECO:0007669"/>
    <property type="project" value="UniProtKB-KW"/>
</dbReference>
<evidence type="ECO:0000256" key="2">
    <source>
        <dbReference type="ARBA" id="ARBA00022801"/>
    </source>
</evidence>
<dbReference type="InterPro" id="IPR052398">
    <property type="entry name" value="Ubiquitin_hydrolase_53/54"/>
</dbReference>
<dbReference type="EMBL" id="LUHQ01000001">
    <property type="protein sequence ID" value="OAP19442.1"/>
    <property type="molecule type" value="Genomic_DNA"/>
</dbReference>
<feature type="domain" description="C2H2-type" evidence="5">
    <location>
        <begin position="232"/>
        <end position="260"/>
    </location>
</feature>
<feature type="region of interest" description="Disordered" evidence="4">
    <location>
        <begin position="1252"/>
        <end position="1370"/>
    </location>
</feature>
<keyword evidence="3" id="KW-0479">Metal-binding</keyword>
<dbReference type="GO" id="GO:0004843">
    <property type="term" value="F:cysteine-type deubiquitinase activity"/>
    <property type="evidence" value="ECO:0007669"/>
    <property type="project" value="InterPro"/>
</dbReference>
<evidence type="ECO:0000256" key="3">
    <source>
        <dbReference type="PROSITE-ProRule" id="PRU00042"/>
    </source>
</evidence>
<gene>
    <name evidence="6" type="ordered locus">AXX17_At1g58700</name>
</gene>
<keyword evidence="1" id="KW-0833">Ubl conjugation pathway</keyword>
<dbReference type="Proteomes" id="UP000078284">
    <property type="component" value="Chromosome 1"/>
</dbReference>
<evidence type="ECO:0000313" key="7">
    <source>
        <dbReference type="Proteomes" id="UP000078284"/>
    </source>
</evidence>
<name>A0A178WQL9_ARATH</name>
<dbReference type="GO" id="GO:0016579">
    <property type="term" value="P:protein deubiquitination"/>
    <property type="evidence" value="ECO:0007669"/>
    <property type="project" value="InterPro"/>
</dbReference>
<dbReference type="PROSITE" id="PS00028">
    <property type="entry name" value="ZINC_FINGER_C2H2_1"/>
    <property type="match status" value="1"/>
</dbReference>
<dbReference type="Pfam" id="PF04780">
    <property type="entry name" value="DUF629"/>
    <property type="match status" value="1"/>
</dbReference>
<dbReference type="Gene3D" id="3.90.70.10">
    <property type="entry name" value="Cysteine proteinases"/>
    <property type="match status" value="1"/>
</dbReference>
<evidence type="ECO:0000259" key="5">
    <source>
        <dbReference type="PROSITE" id="PS50157"/>
    </source>
</evidence>
<dbReference type="InterPro" id="IPR013087">
    <property type="entry name" value="Znf_C2H2_type"/>
</dbReference>
<dbReference type="SUPFAM" id="SSF54001">
    <property type="entry name" value="Cysteine proteinases"/>
    <property type="match status" value="1"/>
</dbReference>
<keyword evidence="2" id="KW-0378">Hydrolase</keyword>